<dbReference type="AlphaFoldDB" id="A0A6A7ADU8"/>
<reference evidence="2" key="1">
    <citation type="journal article" date="2020" name="Stud. Mycol.">
        <title>101 Dothideomycetes genomes: a test case for predicting lifestyles and emergence of pathogens.</title>
        <authorList>
            <person name="Haridas S."/>
            <person name="Albert R."/>
            <person name="Binder M."/>
            <person name="Bloem J."/>
            <person name="Labutti K."/>
            <person name="Salamov A."/>
            <person name="Andreopoulos B."/>
            <person name="Baker S."/>
            <person name="Barry K."/>
            <person name="Bills G."/>
            <person name="Bluhm B."/>
            <person name="Cannon C."/>
            <person name="Castanera R."/>
            <person name="Culley D."/>
            <person name="Daum C."/>
            <person name="Ezra D."/>
            <person name="Gonzalez J."/>
            <person name="Henrissat B."/>
            <person name="Kuo A."/>
            <person name="Liang C."/>
            <person name="Lipzen A."/>
            <person name="Lutzoni F."/>
            <person name="Magnuson J."/>
            <person name="Mondo S."/>
            <person name="Nolan M."/>
            <person name="Ohm R."/>
            <person name="Pangilinan J."/>
            <person name="Park H.-J."/>
            <person name="Ramirez L."/>
            <person name="Alfaro M."/>
            <person name="Sun H."/>
            <person name="Tritt A."/>
            <person name="Yoshinaga Y."/>
            <person name="Zwiers L.-H."/>
            <person name="Turgeon B."/>
            <person name="Goodwin S."/>
            <person name="Spatafora J."/>
            <person name="Crous P."/>
            <person name="Grigoriev I."/>
        </authorList>
    </citation>
    <scope>NUCLEOTIDE SEQUENCE</scope>
    <source>
        <strain evidence="2">CBS 113818</strain>
    </source>
</reference>
<gene>
    <name evidence="2" type="ORF">CC86DRAFT_463368</name>
</gene>
<dbReference type="OrthoDB" id="3645052at2759"/>
<feature type="region of interest" description="Disordered" evidence="1">
    <location>
        <begin position="1"/>
        <end position="24"/>
    </location>
</feature>
<evidence type="ECO:0000313" key="2">
    <source>
        <dbReference type="EMBL" id="KAF2831491.1"/>
    </source>
</evidence>
<protein>
    <submittedName>
        <fullName evidence="2">Uncharacterized protein</fullName>
    </submittedName>
</protein>
<sequence length="78" mass="8819">MNLGSLMQSPELESAAHMDPLSRITSSNQISSPLLRLPPEIRNLIYTDMFPRYIGFRVGSGVDWGQGQRRNMRLLLST</sequence>
<evidence type="ECO:0000313" key="3">
    <source>
        <dbReference type="Proteomes" id="UP000799424"/>
    </source>
</evidence>
<organism evidence="2 3">
    <name type="scientific">Ophiobolus disseminans</name>
    <dbReference type="NCBI Taxonomy" id="1469910"/>
    <lineage>
        <taxon>Eukaryota</taxon>
        <taxon>Fungi</taxon>
        <taxon>Dikarya</taxon>
        <taxon>Ascomycota</taxon>
        <taxon>Pezizomycotina</taxon>
        <taxon>Dothideomycetes</taxon>
        <taxon>Pleosporomycetidae</taxon>
        <taxon>Pleosporales</taxon>
        <taxon>Pleosporineae</taxon>
        <taxon>Phaeosphaeriaceae</taxon>
        <taxon>Ophiobolus</taxon>
    </lineage>
</organism>
<proteinExistence type="predicted"/>
<accession>A0A6A7ADU8</accession>
<name>A0A6A7ADU8_9PLEO</name>
<dbReference type="EMBL" id="MU006218">
    <property type="protein sequence ID" value="KAF2831491.1"/>
    <property type="molecule type" value="Genomic_DNA"/>
</dbReference>
<evidence type="ECO:0000256" key="1">
    <source>
        <dbReference type="SAM" id="MobiDB-lite"/>
    </source>
</evidence>
<dbReference type="Proteomes" id="UP000799424">
    <property type="component" value="Unassembled WGS sequence"/>
</dbReference>
<keyword evidence="3" id="KW-1185">Reference proteome</keyword>